<accession>A0A0W0RDK2</accession>
<evidence type="ECO:0000313" key="2">
    <source>
        <dbReference type="Proteomes" id="UP000054695"/>
    </source>
</evidence>
<dbReference type="Proteomes" id="UP000054695">
    <property type="component" value="Unassembled WGS sequence"/>
</dbReference>
<dbReference type="OrthoDB" id="5657102at2"/>
<dbReference type="RefSeq" id="WP_058460787.1">
    <property type="nucleotide sequence ID" value="NZ_CAAAIY010000014.1"/>
</dbReference>
<name>A0A0W0RDK2_LEGBO</name>
<reference evidence="1 2" key="1">
    <citation type="submission" date="2015-11" db="EMBL/GenBank/DDBJ databases">
        <title>Genomic analysis of 38 Legionella species identifies large and diverse effector repertoires.</title>
        <authorList>
            <person name="Burstein D."/>
            <person name="Amaro F."/>
            <person name="Zusman T."/>
            <person name="Lifshitz Z."/>
            <person name="Cohen O."/>
            <person name="Gilbert J.A."/>
            <person name="Pupko T."/>
            <person name="Shuman H.A."/>
            <person name="Segal G."/>
        </authorList>
    </citation>
    <scope>NUCLEOTIDE SEQUENCE [LARGE SCALE GENOMIC DNA]</scope>
    <source>
        <strain evidence="1 2">WIGA</strain>
    </source>
</reference>
<dbReference type="STRING" id="447.Lboz_3242"/>
<protein>
    <submittedName>
        <fullName evidence="1">Uncharacterized protein</fullName>
    </submittedName>
</protein>
<evidence type="ECO:0000313" key="1">
    <source>
        <dbReference type="EMBL" id="KTC69100.1"/>
    </source>
</evidence>
<comment type="caution">
    <text evidence="1">The sequence shown here is derived from an EMBL/GenBank/DDBJ whole genome shotgun (WGS) entry which is preliminary data.</text>
</comment>
<proteinExistence type="predicted"/>
<dbReference type="AlphaFoldDB" id="A0A0W0RDK2"/>
<dbReference type="PATRIC" id="fig|447.4.peg.3463"/>
<organism evidence="1 2">
    <name type="scientific">Legionella bozemanae</name>
    <name type="common">Fluoribacter bozemanae</name>
    <dbReference type="NCBI Taxonomy" id="447"/>
    <lineage>
        <taxon>Bacteria</taxon>
        <taxon>Pseudomonadati</taxon>
        <taxon>Pseudomonadota</taxon>
        <taxon>Gammaproteobacteria</taxon>
        <taxon>Legionellales</taxon>
        <taxon>Legionellaceae</taxon>
        <taxon>Legionella</taxon>
    </lineage>
</organism>
<dbReference type="EMBL" id="LNXU01000049">
    <property type="protein sequence ID" value="KTC69100.1"/>
    <property type="molecule type" value="Genomic_DNA"/>
</dbReference>
<sequence>MNKSILTQILNEKANPGTICRLKSSFECPEKAQHYMDGANAVPGVIGHLQPELIKGQLKYNVHLMLYHQFDKKQFKGFIEEFESVEIIPTAISTTVSKEKS</sequence>
<keyword evidence="2" id="KW-1185">Reference proteome</keyword>
<gene>
    <name evidence="1" type="ORF">Lboz_3242</name>
</gene>